<dbReference type="EC" id="3.1.3.-" evidence="3"/>
<dbReference type="InterPro" id="IPR023214">
    <property type="entry name" value="HAD_sf"/>
</dbReference>
<dbReference type="PANTHER" id="PTHR35134">
    <property type="entry name" value="NUCLEOTIDASE YQFW-RELATED"/>
    <property type="match status" value="1"/>
</dbReference>
<keyword evidence="6" id="KW-1185">Reference proteome</keyword>
<dbReference type="EMBL" id="SLXV01000025">
    <property type="protein sequence ID" value="TCP66276.1"/>
    <property type="molecule type" value="Genomic_DNA"/>
</dbReference>
<evidence type="ECO:0000313" key="6">
    <source>
        <dbReference type="Proteomes" id="UP000294746"/>
    </source>
</evidence>
<dbReference type="Gene3D" id="3.40.50.1000">
    <property type="entry name" value="HAD superfamily/HAD-like"/>
    <property type="match status" value="1"/>
</dbReference>
<reference evidence="5 6" key="1">
    <citation type="submission" date="2019-03" db="EMBL/GenBank/DDBJ databases">
        <title>Genomic Encyclopedia of Type Strains, Phase IV (KMG-IV): sequencing the most valuable type-strain genomes for metagenomic binning, comparative biology and taxonomic classification.</title>
        <authorList>
            <person name="Goeker M."/>
        </authorList>
    </citation>
    <scope>NUCLEOTIDE SEQUENCE [LARGE SCALE GENOMIC DNA]</scope>
    <source>
        <strain evidence="5 6">DSM 46831</strain>
    </source>
</reference>
<dbReference type="PIRSF" id="PIRSF021362">
    <property type="entry name" value="UCP021362_HAD"/>
    <property type="match status" value="1"/>
</dbReference>
<evidence type="ECO:0000256" key="1">
    <source>
        <dbReference type="ARBA" id="ARBA00009589"/>
    </source>
</evidence>
<dbReference type="InterPro" id="IPR052419">
    <property type="entry name" value="5_3-deoxyribonucleotidase-like"/>
</dbReference>
<gene>
    <name evidence="5" type="ORF">EDD57_12528</name>
</gene>
<dbReference type="OrthoDB" id="573782at2"/>
<evidence type="ECO:0000256" key="4">
    <source>
        <dbReference type="PIRSR" id="PIRSR610708-1"/>
    </source>
</evidence>
<dbReference type="GO" id="GO:0008253">
    <property type="term" value="F:5'-nucleotidase activity"/>
    <property type="evidence" value="ECO:0007669"/>
    <property type="project" value="InterPro"/>
</dbReference>
<dbReference type="PANTHER" id="PTHR35134:SF2">
    <property type="entry name" value="NUCLEOTIDASE YQFW-RELATED"/>
    <property type="match status" value="1"/>
</dbReference>
<dbReference type="RefSeq" id="WP_131849114.1">
    <property type="nucleotide sequence ID" value="NZ_SLXV01000025.1"/>
</dbReference>
<dbReference type="SUPFAM" id="SSF56784">
    <property type="entry name" value="HAD-like"/>
    <property type="match status" value="1"/>
</dbReference>
<organism evidence="5 6">
    <name type="scientific">Baia soyae</name>
    <dbReference type="NCBI Taxonomy" id="1544746"/>
    <lineage>
        <taxon>Bacteria</taxon>
        <taxon>Bacillati</taxon>
        <taxon>Bacillota</taxon>
        <taxon>Bacilli</taxon>
        <taxon>Bacillales</taxon>
        <taxon>Thermoactinomycetaceae</taxon>
        <taxon>Baia</taxon>
    </lineage>
</organism>
<comment type="similarity">
    <text evidence="1 3">Belongs to the 5'(3')-deoxyribonucleotidase family.</text>
</comment>
<dbReference type="Pfam" id="PF06941">
    <property type="entry name" value="NT5C"/>
    <property type="match status" value="1"/>
</dbReference>
<comment type="caution">
    <text evidence="5">The sequence shown here is derived from an EMBL/GenBank/DDBJ whole genome shotgun (WGS) entry which is preliminary data.</text>
</comment>
<protein>
    <recommendedName>
        <fullName evidence="3">Nucleotidase</fullName>
        <ecNumber evidence="3">3.1.3.-</ecNumber>
    </recommendedName>
</protein>
<dbReference type="InterPro" id="IPR036412">
    <property type="entry name" value="HAD-like_sf"/>
</dbReference>
<proteinExistence type="inferred from homology"/>
<evidence type="ECO:0000313" key="5">
    <source>
        <dbReference type="EMBL" id="TCP66276.1"/>
    </source>
</evidence>
<dbReference type="InterPro" id="IPR010708">
    <property type="entry name" value="5'(3')-deoxyribonucleotidase"/>
</dbReference>
<feature type="active site" description="Proton donor" evidence="4">
    <location>
        <position position="8"/>
    </location>
</feature>
<dbReference type="Proteomes" id="UP000294746">
    <property type="component" value="Unassembled WGS sequence"/>
</dbReference>
<dbReference type="AlphaFoldDB" id="A0A4V2SXH8"/>
<accession>A0A4V2SXH8</accession>
<feature type="active site" description="Nucleophile" evidence="4">
    <location>
        <position position="6"/>
    </location>
</feature>
<dbReference type="GO" id="GO:0009264">
    <property type="term" value="P:deoxyribonucleotide catabolic process"/>
    <property type="evidence" value="ECO:0007669"/>
    <property type="project" value="InterPro"/>
</dbReference>
<sequence>MKLGVDIDGTIKDTKQAAVTVYNEEFQKEVRAEDLTEFYLDRAYGLTPEEGRKTWRRLEEKIYRLGVPLPHAREVLHQLSQEGHEIYYITARPGLPNIQEVTKNWLRENEFPYQSDRLIMSSIDKAKVALKLGIDLFFEDAPNHLDRLIEQKVHTMIVDAPYNRQYSKEVPRITDWRQVYEYITKL</sequence>
<evidence type="ECO:0000256" key="3">
    <source>
        <dbReference type="PIRNR" id="PIRNR021362"/>
    </source>
</evidence>
<keyword evidence="2 3" id="KW-0378">Hydrolase</keyword>
<evidence type="ECO:0000256" key="2">
    <source>
        <dbReference type="ARBA" id="ARBA00022801"/>
    </source>
</evidence>
<name>A0A4V2SXH8_9BACL</name>
<dbReference type="InterPro" id="IPR009206">
    <property type="entry name" value="Nucleotidase_putative"/>
</dbReference>